<evidence type="ECO:0000256" key="2">
    <source>
        <dbReference type="ARBA" id="ARBA00022679"/>
    </source>
</evidence>
<reference evidence="9 10" key="1">
    <citation type="submission" date="2016-11" db="EMBL/GenBank/DDBJ databases">
        <authorList>
            <person name="Jaros S."/>
            <person name="Januszkiewicz K."/>
            <person name="Wedrychowicz H."/>
        </authorList>
    </citation>
    <scope>NUCLEOTIDE SEQUENCE [LARGE SCALE GENOMIC DNA]</scope>
    <source>
        <strain evidence="9 10">DSM 19436</strain>
    </source>
</reference>
<dbReference type="OrthoDB" id="9805698at2"/>
<dbReference type="PANTHER" id="PTHR46173:SF1">
    <property type="entry name" value="CCA TRNA NUCLEOTIDYLTRANSFERASE 1, MITOCHONDRIAL"/>
    <property type="match status" value="1"/>
</dbReference>
<name>A0A1M4Z8X8_9HYPH</name>
<dbReference type="CDD" id="cd05398">
    <property type="entry name" value="NT_ClassII-CCAase"/>
    <property type="match status" value="1"/>
</dbReference>
<keyword evidence="10" id="KW-1185">Reference proteome</keyword>
<keyword evidence="2 7" id="KW-0808">Transferase</keyword>
<dbReference type="InterPro" id="IPR043519">
    <property type="entry name" value="NT_sf"/>
</dbReference>
<keyword evidence="6" id="KW-0460">Magnesium</keyword>
<dbReference type="GO" id="GO:0000049">
    <property type="term" value="F:tRNA binding"/>
    <property type="evidence" value="ECO:0007669"/>
    <property type="project" value="TreeGrafter"/>
</dbReference>
<protein>
    <submittedName>
        <fullName evidence="9">Poly(A) polymerase</fullName>
    </submittedName>
</protein>
<evidence type="ECO:0000256" key="6">
    <source>
        <dbReference type="ARBA" id="ARBA00022842"/>
    </source>
</evidence>
<dbReference type="Pfam" id="PF01743">
    <property type="entry name" value="PolyA_pol"/>
    <property type="match status" value="1"/>
</dbReference>
<dbReference type="PANTHER" id="PTHR46173">
    <property type="entry name" value="CCA TRNA NUCLEOTIDYLTRANSFERASE 1, MITOCHONDRIAL"/>
    <property type="match status" value="1"/>
</dbReference>
<dbReference type="STRING" id="1122133.SAMN02745157_1744"/>
<keyword evidence="7" id="KW-0694">RNA-binding</keyword>
<accession>A0A1M4Z8X8</accession>
<evidence type="ECO:0000256" key="1">
    <source>
        <dbReference type="ARBA" id="ARBA00001946"/>
    </source>
</evidence>
<dbReference type="Gene3D" id="1.10.3090.10">
    <property type="entry name" value="cca-adding enzyme, domain 2"/>
    <property type="match status" value="1"/>
</dbReference>
<dbReference type="GO" id="GO:0016779">
    <property type="term" value="F:nucleotidyltransferase activity"/>
    <property type="evidence" value="ECO:0007669"/>
    <property type="project" value="UniProtKB-KW"/>
</dbReference>
<dbReference type="InterPro" id="IPR050264">
    <property type="entry name" value="Bact_CCA-adding_enz_type3_sf"/>
</dbReference>
<gene>
    <name evidence="9" type="ORF">SAMN02745157_1744</name>
</gene>
<proteinExistence type="inferred from homology"/>
<keyword evidence="3" id="KW-0819">tRNA processing</keyword>
<keyword evidence="5" id="KW-0479">Metal-binding</keyword>
<dbReference type="SUPFAM" id="SSF81301">
    <property type="entry name" value="Nucleotidyltransferase"/>
    <property type="match status" value="1"/>
</dbReference>
<dbReference type="GO" id="GO:0046872">
    <property type="term" value="F:metal ion binding"/>
    <property type="evidence" value="ECO:0007669"/>
    <property type="project" value="UniProtKB-KW"/>
</dbReference>
<keyword evidence="4" id="KW-0548">Nucleotidyltransferase</keyword>
<dbReference type="SUPFAM" id="SSF81891">
    <property type="entry name" value="Poly A polymerase C-terminal region-like"/>
    <property type="match status" value="1"/>
</dbReference>
<evidence type="ECO:0000259" key="8">
    <source>
        <dbReference type="Pfam" id="PF01743"/>
    </source>
</evidence>
<evidence type="ECO:0000256" key="5">
    <source>
        <dbReference type="ARBA" id="ARBA00022723"/>
    </source>
</evidence>
<comment type="cofactor">
    <cofactor evidence="1">
        <name>Mg(2+)</name>
        <dbReference type="ChEBI" id="CHEBI:18420"/>
    </cofactor>
</comment>
<dbReference type="InterPro" id="IPR002646">
    <property type="entry name" value="PolA_pol_head_dom"/>
</dbReference>
<dbReference type="RefSeq" id="WP_073052260.1">
    <property type="nucleotide sequence ID" value="NZ_FQUP01000001.1"/>
</dbReference>
<sequence>MTEPSLAGASFLSDPLVVDVLRLLSADGGEARVIGGAVRNELMGYPVTGDIDIATTLLPDAVIARADAAGLRSAPTGVEHGTVTLIGRHRVVEVTTLREDIETDGRHAVVRFGSDWAADAARRDFTINALSVDAEGRLYDTVGGLADIAARRVRFIGAADERIAEDRLRVLRFFRFHAAYGTGAPDAEGLSAAIRARHDLGGLSAERIGQEMRKLVMAPGAATTLRVMQEGGILPLVAAGVGDLGGFDRLVVDAAAPADASLRFAVLLARVQEDVDRTVRRFRLSNRERDRMTDALAEAEALLAGSTVTDRVSVYRRGREAVLGGLTLLAARNRLSAHEIAARRAAIAAFTPPAFPLSGRDVVDLGVGRGPAVGVILRDLERWWLAEDFRPDEPALRRRLQSMIGAQQ</sequence>
<dbReference type="AlphaFoldDB" id="A0A1M4Z8X8"/>
<comment type="similarity">
    <text evidence="7">Belongs to the tRNA nucleotidyltransferase/poly(A) polymerase family.</text>
</comment>
<evidence type="ECO:0000256" key="3">
    <source>
        <dbReference type="ARBA" id="ARBA00022694"/>
    </source>
</evidence>
<dbReference type="Proteomes" id="UP000184485">
    <property type="component" value="Unassembled WGS sequence"/>
</dbReference>
<organism evidence="9 10">
    <name type="scientific">Kaistia soli DSM 19436</name>
    <dbReference type="NCBI Taxonomy" id="1122133"/>
    <lineage>
        <taxon>Bacteria</taxon>
        <taxon>Pseudomonadati</taxon>
        <taxon>Pseudomonadota</taxon>
        <taxon>Alphaproteobacteria</taxon>
        <taxon>Hyphomicrobiales</taxon>
        <taxon>Kaistiaceae</taxon>
        <taxon>Kaistia</taxon>
    </lineage>
</organism>
<dbReference type="EMBL" id="FQUP01000001">
    <property type="protein sequence ID" value="SHF14242.1"/>
    <property type="molecule type" value="Genomic_DNA"/>
</dbReference>
<evidence type="ECO:0000256" key="7">
    <source>
        <dbReference type="RuleBase" id="RU003953"/>
    </source>
</evidence>
<dbReference type="GO" id="GO:0008033">
    <property type="term" value="P:tRNA processing"/>
    <property type="evidence" value="ECO:0007669"/>
    <property type="project" value="UniProtKB-KW"/>
</dbReference>
<dbReference type="Gene3D" id="3.30.460.10">
    <property type="entry name" value="Beta Polymerase, domain 2"/>
    <property type="match status" value="1"/>
</dbReference>
<evidence type="ECO:0000313" key="9">
    <source>
        <dbReference type="EMBL" id="SHF14242.1"/>
    </source>
</evidence>
<evidence type="ECO:0000256" key="4">
    <source>
        <dbReference type="ARBA" id="ARBA00022695"/>
    </source>
</evidence>
<evidence type="ECO:0000313" key="10">
    <source>
        <dbReference type="Proteomes" id="UP000184485"/>
    </source>
</evidence>
<feature type="domain" description="Poly A polymerase head" evidence="8">
    <location>
        <begin position="31"/>
        <end position="154"/>
    </location>
</feature>